<evidence type="ECO:0000256" key="1">
    <source>
        <dbReference type="ARBA" id="ARBA00038494"/>
    </source>
</evidence>
<sequence length="307" mass="35385">MSRDMAPFLSIIIAAHNGEKTLSETLQSLLDASRTVANEVEIILVNDGSSDGTQEIIDNFAPPGISVLSLHVEFCNIGKTRQAAIEKASGKYITMLDSDDLLIKNSLDDIVPFLRKHSPDMFLTHLEEIRDPAKITHFWPGLSPVALSRDETIRRFLIHKDFQAHLIGQFILRSHYLAEPIAPMTCYEDFFVFPAIVMRSQNIWFQKQGHYYYIKRENSLSNDLDNVKIQNLIICTEKMQNIFPGKFHCLVLCHWLDILVKQKQWLTEAQTEAVSRQVQSLFSFSFFLSPNVRFSYKKKALKYLWKN</sequence>
<comment type="caution">
    <text evidence="3">The sequence shown here is derived from an EMBL/GenBank/DDBJ whole genome shotgun (WGS) entry which is preliminary data.</text>
</comment>
<evidence type="ECO:0000313" key="4">
    <source>
        <dbReference type="Proteomes" id="UP000078225"/>
    </source>
</evidence>
<dbReference type="SUPFAM" id="SSF53448">
    <property type="entry name" value="Nucleotide-diphospho-sugar transferases"/>
    <property type="match status" value="1"/>
</dbReference>
<accession>A0A1B7L652</accession>
<dbReference type="Proteomes" id="UP000078225">
    <property type="component" value="Unassembled WGS sequence"/>
</dbReference>
<proteinExistence type="inferred from homology"/>
<dbReference type="CDD" id="cd00761">
    <property type="entry name" value="Glyco_tranf_GTA_type"/>
    <property type="match status" value="1"/>
</dbReference>
<dbReference type="InterPro" id="IPR029044">
    <property type="entry name" value="Nucleotide-diphossugar_trans"/>
</dbReference>
<dbReference type="EMBL" id="LYRP01000004">
    <property type="protein sequence ID" value="OAT77837.1"/>
    <property type="molecule type" value="Genomic_DNA"/>
</dbReference>
<evidence type="ECO:0000259" key="2">
    <source>
        <dbReference type="Pfam" id="PF00535"/>
    </source>
</evidence>
<dbReference type="Gene3D" id="3.90.550.10">
    <property type="entry name" value="Spore Coat Polysaccharide Biosynthesis Protein SpsA, Chain A"/>
    <property type="match status" value="1"/>
</dbReference>
<dbReference type="PANTHER" id="PTHR43630:SF2">
    <property type="entry name" value="GLYCOSYLTRANSFERASE"/>
    <property type="match status" value="1"/>
</dbReference>
<gene>
    <name evidence="3" type="ORF">A9B99_19530</name>
</gene>
<dbReference type="Pfam" id="PF00535">
    <property type="entry name" value="Glycos_transf_2"/>
    <property type="match status" value="1"/>
</dbReference>
<feature type="domain" description="Glycosyltransferase 2-like" evidence="2">
    <location>
        <begin position="10"/>
        <end position="130"/>
    </location>
</feature>
<reference evidence="4" key="1">
    <citation type="submission" date="2016-05" db="EMBL/GenBank/DDBJ databases">
        <authorList>
            <person name="Behera P."/>
            <person name="Vaishampayan P."/>
            <person name="Singh N."/>
            <person name="Raina V."/>
            <person name="Suar M."/>
            <person name="Pattnaik A."/>
            <person name="Rastogi G."/>
        </authorList>
    </citation>
    <scope>NUCLEOTIDE SEQUENCE [LARGE SCALE GENOMIC DNA]</scope>
    <source>
        <strain evidence="4">MP23</strain>
    </source>
</reference>
<dbReference type="PANTHER" id="PTHR43630">
    <property type="entry name" value="POLY-BETA-1,6-N-ACETYL-D-GLUCOSAMINE SYNTHASE"/>
    <property type="match status" value="1"/>
</dbReference>
<dbReference type="InterPro" id="IPR001173">
    <property type="entry name" value="Glyco_trans_2-like"/>
</dbReference>
<keyword evidence="4" id="KW-1185">Reference proteome</keyword>
<dbReference type="GO" id="GO:0016740">
    <property type="term" value="F:transferase activity"/>
    <property type="evidence" value="ECO:0007669"/>
    <property type="project" value="UniProtKB-KW"/>
</dbReference>
<name>A0A1B7L652_9ENTR</name>
<keyword evidence="3" id="KW-0808">Transferase</keyword>
<organism evidence="3 4">
    <name type="scientific">Mangrovibacter phragmitis</name>
    <dbReference type="NCBI Taxonomy" id="1691903"/>
    <lineage>
        <taxon>Bacteria</taxon>
        <taxon>Pseudomonadati</taxon>
        <taxon>Pseudomonadota</taxon>
        <taxon>Gammaproteobacteria</taxon>
        <taxon>Enterobacterales</taxon>
        <taxon>Enterobacteriaceae</taxon>
        <taxon>Mangrovibacter</taxon>
    </lineage>
</organism>
<evidence type="ECO:0000313" key="3">
    <source>
        <dbReference type="EMBL" id="OAT77837.1"/>
    </source>
</evidence>
<protein>
    <submittedName>
        <fullName evidence="3">Glycosyl transferase family 2</fullName>
    </submittedName>
</protein>
<dbReference type="STRING" id="1691903.A9B99_19530"/>
<comment type="similarity">
    <text evidence="1">Belongs to the glycosyltransferase 2 family. WaaE/KdtX subfamily.</text>
</comment>
<dbReference type="AlphaFoldDB" id="A0A1B7L652"/>